<sequence>MKGFSSIVGLVYALGLGGALGLGVTWWATGSDFQLGALRFGPWTAWPLADPLGADRYSLARIARSGDLPLGPGEGLAFTARKDSTGRALDGACRYRLSAMLPQARWWTLTLYDRADRLVSNPSNRAGFTSSSVLRGWEGRVSVTVAPDSQPGNWLPSTPGPMSLVLRLYDSPVSTGLATEFGAGRTIAVPAVERLDCTAGGAP</sequence>
<organism evidence="3 4">
    <name type="scientific">Labrys okinawensis</name>
    <dbReference type="NCBI Taxonomy" id="346911"/>
    <lineage>
        <taxon>Bacteria</taxon>
        <taxon>Pseudomonadati</taxon>
        <taxon>Pseudomonadota</taxon>
        <taxon>Alphaproteobacteria</taxon>
        <taxon>Hyphomicrobiales</taxon>
        <taxon>Xanthobacteraceae</taxon>
        <taxon>Labrys</taxon>
    </lineage>
</organism>
<evidence type="ECO:0000256" key="1">
    <source>
        <dbReference type="SAM" id="Phobius"/>
    </source>
</evidence>
<dbReference type="InterPro" id="IPR037049">
    <property type="entry name" value="DUF1214_C_sf"/>
</dbReference>
<dbReference type="EMBL" id="PUEJ01000003">
    <property type="protein sequence ID" value="PRH88074.1"/>
    <property type="molecule type" value="Genomic_DNA"/>
</dbReference>
<dbReference type="Gene3D" id="2.60.120.600">
    <property type="entry name" value="Domain of unknown function DUF1214, C-terminal domain"/>
    <property type="match status" value="1"/>
</dbReference>
<keyword evidence="1" id="KW-0812">Transmembrane</keyword>
<dbReference type="PANTHER" id="PTHR36509:SF2">
    <property type="entry name" value="BLL3101 PROTEIN"/>
    <property type="match status" value="1"/>
</dbReference>
<evidence type="ECO:0000313" key="4">
    <source>
        <dbReference type="Proteomes" id="UP000237682"/>
    </source>
</evidence>
<comment type="caution">
    <text evidence="3">The sequence shown here is derived from an EMBL/GenBank/DDBJ whole genome shotgun (WGS) entry which is preliminary data.</text>
</comment>
<protein>
    <recommendedName>
        <fullName evidence="2">DUF1214 domain-containing protein</fullName>
    </recommendedName>
</protein>
<dbReference type="Proteomes" id="UP000237682">
    <property type="component" value="Unassembled WGS sequence"/>
</dbReference>
<dbReference type="PIRSF" id="PIRSF009471">
    <property type="entry name" value="UCP009471"/>
    <property type="match status" value="1"/>
</dbReference>
<dbReference type="SUPFAM" id="SSF160935">
    <property type="entry name" value="VPA0735-like"/>
    <property type="match status" value="1"/>
</dbReference>
<keyword evidence="1" id="KW-1133">Transmembrane helix</keyword>
<dbReference type="AlphaFoldDB" id="A0A2S9QFE9"/>
<feature type="transmembrane region" description="Helical" evidence="1">
    <location>
        <begin position="7"/>
        <end position="28"/>
    </location>
</feature>
<evidence type="ECO:0000259" key="2">
    <source>
        <dbReference type="Pfam" id="PF06742"/>
    </source>
</evidence>
<name>A0A2S9QFE9_9HYPH</name>
<dbReference type="InterPro" id="IPR010621">
    <property type="entry name" value="DUF1214"/>
</dbReference>
<dbReference type="InterPro" id="IPR012038">
    <property type="entry name" value="UCP009471"/>
</dbReference>
<proteinExistence type="predicted"/>
<evidence type="ECO:0000313" key="3">
    <source>
        <dbReference type="EMBL" id="PRH88074.1"/>
    </source>
</evidence>
<dbReference type="PANTHER" id="PTHR36509">
    <property type="entry name" value="BLL3101 PROTEIN"/>
    <property type="match status" value="1"/>
</dbReference>
<dbReference type="OrthoDB" id="7837485at2"/>
<gene>
    <name evidence="3" type="ORF">C5L14_09295</name>
</gene>
<dbReference type="Pfam" id="PF06742">
    <property type="entry name" value="DUF1214"/>
    <property type="match status" value="1"/>
</dbReference>
<keyword evidence="4" id="KW-1185">Reference proteome</keyword>
<keyword evidence="1" id="KW-0472">Membrane</keyword>
<feature type="domain" description="DUF1214" evidence="2">
    <location>
        <begin position="74"/>
        <end position="171"/>
    </location>
</feature>
<accession>A0A2S9QFE9</accession>
<dbReference type="RefSeq" id="WP_105861739.1">
    <property type="nucleotide sequence ID" value="NZ_PUEJ01000003.1"/>
</dbReference>
<reference evidence="3 4" key="1">
    <citation type="submission" date="2018-02" db="EMBL/GenBank/DDBJ databases">
        <title>Whole genome sequencing of endophytic bacterium.</title>
        <authorList>
            <person name="Eedara R."/>
            <person name="Podile A.R."/>
        </authorList>
    </citation>
    <scope>NUCLEOTIDE SEQUENCE [LARGE SCALE GENOMIC DNA]</scope>
    <source>
        <strain evidence="3 4">RP1T</strain>
    </source>
</reference>